<accession>A0A6G0YRE4</accession>
<dbReference type="AlphaFoldDB" id="A0A6G0YRE4"/>
<gene>
    <name evidence="1" type="ORF">FWK35_00007026</name>
</gene>
<evidence type="ECO:0000313" key="2">
    <source>
        <dbReference type="Proteomes" id="UP000478052"/>
    </source>
</evidence>
<dbReference type="EMBL" id="VUJU01002776">
    <property type="protein sequence ID" value="KAF0760137.1"/>
    <property type="molecule type" value="Genomic_DNA"/>
</dbReference>
<keyword evidence="2" id="KW-1185">Reference proteome</keyword>
<proteinExistence type="predicted"/>
<organism evidence="1 2">
    <name type="scientific">Aphis craccivora</name>
    <name type="common">Cowpea aphid</name>
    <dbReference type="NCBI Taxonomy" id="307492"/>
    <lineage>
        <taxon>Eukaryota</taxon>
        <taxon>Metazoa</taxon>
        <taxon>Ecdysozoa</taxon>
        <taxon>Arthropoda</taxon>
        <taxon>Hexapoda</taxon>
        <taxon>Insecta</taxon>
        <taxon>Pterygota</taxon>
        <taxon>Neoptera</taxon>
        <taxon>Paraneoptera</taxon>
        <taxon>Hemiptera</taxon>
        <taxon>Sternorrhyncha</taxon>
        <taxon>Aphidomorpha</taxon>
        <taxon>Aphidoidea</taxon>
        <taxon>Aphididae</taxon>
        <taxon>Aphidini</taxon>
        <taxon>Aphis</taxon>
        <taxon>Aphis</taxon>
    </lineage>
</organism>
<name>A0A6G0YRE4_APHCR</name>
<evidence type="ECO:0000313" key="1">
    <source>
        <dbReference type="EMBL" id="KAF0760137.1"/>
    </source>
</evidence>
<reference evidence="1 2" key="1">
    <citation type="submission" date="2019-08" db="EMBL/GenBank/DDBJ databases">
        <title>Whole genome of Aphis craccivora.</title>
        <authorList>
            <person name="Voronova N.V."/>
            <person name="Shulinski R.S."/>
            <person name="Bandarenka Y.V."/>
            <person name="Zhorov D.G."/>
            <person name="Warner D."/>
        </authorList>
    </citation>
    <scope>NUCLEOTIDE SEQUENCE [LARGE SCALE GENOMIC DNA]</scope>
    <source>
        <strain evidence="1">180601</strain>
        <tissue evidence="1">Whole Body</tissue>
    </source>
</reference>
<comment type="caution">
    <text evidence="1">The sequence shown here is derived from an EMBL/GenBank/DDBJ whole genome shotgun (WGS) entry which is preliminary data.</text>
</comment>
<sequence>MRGCNNFDNPLALKSLYCALASGPIYSLEAIQNRFLRLISIKYNIKRLPYALTLHMNHCYYI</sequence>
<dbReference type="Proteomes" id="UP000478052">
    <property type="component" value="Unassembled WGS sequence"/>
</dbReference>
<protein>
    <submittedName>
        <fullName evidence="1">Uncharacterized protein</fullName>
    </submittedName>
</protein>